<organism evidence="2">
    <name type="scientific">Gibberella zeae</name>
    <name type="common">Wheat head blight fungus</name>
    <name type="synonym">Fusarium graminearum</name>
    <dbReference type="NCBI Taxonomy" id="5518"/>
    <lineage>
        <taxon>Eukaryota</taxon>
        <taxon>Fungi</taxon>
        <taxon>Dikarya</taxon>
        <taxon>Ascomycota</taxon>
        <taxon>Pezizomycotina</taxon>
        <taxon>Sordariomycetes</taxon>
        <taxon>Hypocreomycetidae</taxon>
        <taxon>Hypocreales</taxon>
        <taxon>Nectriaceae</taxon>
        <taxon>Fusarium</taxon>
    </lineage>
</organism>
<evidence type="ECO:0000256" key="1">
    <source>
        <dbReference type="SAM" id="SignalP"/>
    </source>
</evidence>
<name>A0A4E9E7J9_GIBZA</name>
<dbReference type="AlphaFoldDB" id="A0A4E9E7J9"/>
<evidence type="ECO:0000313" key="2">
    <source>
        <dbReference type="EMBL" id="VIO54589.1"/>
    </source>
</evidence>
<reference evidence="2" key="1">
    <citation type="submission" date="2019-04" db="EMBL/GenBank/DDBJ databases">
        <authorList>
            <person name="Melise S."/>
            <person name="Noan J."/>
            <person name="Okalmin O."/>
        </authorList>
    </citation>
    <scope>NUCLEOTIDE SEQUENCE</scope>
    <source>
        <strain evidence="2">FN9</strain>
    </source>
</reference>
<sequence length="100" mass="10483">MKASIVLALPALAIAAATPPTVEPRQLPVPLPLPLDTQCLRNIPDITRCLTNLGTVTGNPFVIADILACTATLPLEVVNALVTAATQCIRLPLPGLPRKE</sequence>
<evidence type="ECO:0008006" key="3">
    <source>
        <dbReference type="Google" id="ProtNLM"/>
    </source>
</evidence>
<proteinExistence type="predicted"/>
<accession>A0A4E9E7J9</accession>
<dbReference type="EMBL" id="CAAKMV010000110">
    <property type="protein sequence ID" value="VIO54589.1"/>
    <property type="molecule type" value="Genomic_DNA"/>
</dbReference>
<feature type="chain" id="PRO_5026147324" description="Hydrophobin" evidence="1">
    <location>
        <begin position="25"/>
        <end position="100"/>
    </location>
</feature>
<feature type="signal peptide" evidence="1">
    <location>
        <begin position="1"/>
        <end position="24"/>
    </location>
</feature>
<protein>
    <recommendedName>
        <fullName evidence="3">Hydrophobin</fullName>
    </recommendedName>
</protein>
<gene>
    <name evidence="2" type="ORF">FUG_LOCUS133087</name>
</gene>
<keyword evidence="1" id="KW-0732">Signal</keyword>